<reference evidence="8 9" key="1">
    <citation type="submission" date="2024-11" db="EMBL/GenBank/DDBJ databases">
        <authorList>
            <person name="Heng Y.C."/>
            <person name="Lim A.C.H."/>
            <person name="Lee J.K.Y."/>
            <person name="Kittelmann S."/>
        </authorList>
    </citation>
    <scope>NUCLEOTIDE SEQUENCE [LARGE SCALE GENOMIC DNA]</scope>
    <source>
        <strain evidence="8 9">WILCCON 0185</strain>
    </source>
</reference>
<dbReference type="InterPro" id="IPR039425">
    <property type="entry name" value="RNA_pol_sigma-70-like"/>
</dbReference>
<evidence type="ECO:0000256" key="5">
    <source>
        <dbReference type="ARBA" id="ARBA00023163"/>
    </source>
</evidence>
<dbReference type="SUPFAM" id="SSF88946">
    <property type="entry name" value="Sigma2 domain of RNA polymerase sigma factors"/>
    <property type="match status" value="1"/>
</dbReference>
<dbReference type="InterPro" id="IPR036388">
    <property type="entry name" value="WH-like_DNA-bd_sf"/>
</dbReference>
<dbReference type="InterPro" id="IPR013324">
    <property type="entry name" value="RNA_pol_sigma_r3/r4-like"/>
</dbReference>
<evidence type="ECO:0000259" key="7">
    <source>
        <dbReference type="Pfam" id="PF08281"/>
    </source>
</evidence>
<accession>A0ABW8T7T3</accession>
<organism evidence="8 9">
    <name type="scientific">Candidatus Clostridium stratigraminis</name>
    <dbReference type="NCBI Taxonomy" id="3381661"/>
    <lineage>
        <taxon>Bacteria</taxon>
        <taxon>Bacillati</taxon>
        <taxon>Bacillota</taxon>
        <taxon>Clostridia</taxon>
        <taxon>Eubacteriales</taxon>
        <taxon>Clostridiaceae</taxon>
        <taxon>Clostridium</taxon>
    </lineage>
</organism>
<dbReference type="SUPFAM" id="SSF88659">
    <property type="entry name" value="Sigma3 and sigma4 domains of RNA polymerase sigma factors"/>
    <property type="match status" value="1"/>
</dbReference>
<evidence type="ECO:0000256" key="2">
    <source>
        <dbReference type="ARBA" id="ARBA00023015"/>
    </source>
</evidence>
<dbReference type="PANTHER" id="PTHR43133:SF52">
    <property type="entry name" value="ECF RNA POLYMERASE SIGMA FACTOR SIGL"/>
    <property type="match status" value="1"/>
</dbReference>
<comment type="caution">
    <text evidence="8">The sequence shown here is derived from an EMBL/GenBank/DDBJ whole genome shotgun (WGS) entry which is preliminary data.</text>
</comment>
<dbReference type="InterPro" id="IPR007627">
    <property type="entry name" value="RNA_pol_sigma70_r2"/>
</dbReference>
<evidence type="ECO:0000313" key="9">
    <source>
        <dbReference type="Proteomes" id="UP001623591"/>
    </source>
</evidence>
<dbReference type="PANTHER" id="PTHR43133">
    <property type="entry name" value="RNA POLYMERASE ECF-TYPE SIGMA FACTO"/>
    <property type="match status" value="1"/>
</dbReference>
<dbReference type="Gene3D" id="1.10.1740.10">
    <property type="match status" value="1"/>
</dbReference>
<keyword evidence="5" id="KW-0804">Transcription</keyword>
<dbReference type="InterPro" id="IPR013249">
    <property type="entry name" value="RNA_pol_sigma70_r4_t2"/>
</dbReference>
<dbReference type="RefSeq" id="WP_406770799.1">
    <property type="nucleotide sequence ID" value="NZ_JBJHZZ010000016.1"/>
</dbReference>
<evidence type="ECO:0000256" key="3">
    <source>
        <dbReference type="ARBA" id="ARBA00023082"/>
    </source>
</evidence>
<evidence type="ECO:0000256" key="1">
    <source>
        <dbReference type="ARBA" id="ARBA00010641"/>
    </source>
</evidence>
<keyword evidence="9" id="KW-1185">Reference proteome</keyword>
<name>A0ABW8T7T3_9CLOT</name>
<dbReference type="NCBIfam" id="TIGR02937">
    <property type="entry name" value="sigma70-ECF"/>
    <property type="match status" value="1"/>
</dbReference>
<evidence type="ECO:0000313" key="8">
    <source>
        <dbReference type="EMBL" id="MFL0248371.1"/>
    </source>
</evidence>
<dbReference type="InterPro" id="IPR014284">
    <property type="entry name" value="RNA_pol_sigma-70_dom"/>
</dbReference>
<evidence type="ECO:0000259" key="6">
    <source>
        <dbReference type="Pfam" id="PF04542"/>
    </source>
</evidence>
<sequence length="172" mass="20791">MEALQNIEELYEKYRPYIYTYLFYQTGIKEISEELCQEVFLRAFKNLSTYRGDCSVKTWLYTIAHNLYVTWYKRETKYGMTTLENINESDFLSKEGIPEDFMEKRERRERVRKVLNLLKEEYRNALILCDVMEFSYAEIAELSGWNLSKVKIVIYRARIQFKLLFESEGENI</sequence>
<proteinExistence type="inferred from homology"/>
<protein>
    <submittedName>
        <fullName evidence="8">RNA polymerase sigma factor</fullName>
    </submittedName>
</protein>
<evidence type="ECO:0000256" key="4">
    <source>
        <dbReference type="ARBA" id="ARBA00023125"/>
    </source>
</evidence>
<dbReference type="Pfam" id="PF04542">
    <property type="entry name" value="Sigma70_r2"/>
    <property type="match status" value="1"/>
</dbReference>
<keyword evidence="4" id="KW-0238">DNA-binding</keyword>
<keyword evidence="2" id="KW-0805">Transcription regulation</keyword>
<feature type="domain" description="RNA polymerase sigma factor 70 region 4 type 2" evidence="7">
    <location>
        <begin position="109"/>
        <end position="158"/>
    </location>
</feature>
<dbReference type="EMBL" id="JBJHZZ010000016">
    <property type="protein sequence ID" value="MFL0248371.1"/>
    <property type="molecule type" value="Genomic_DNA"/>
</dbReference>
<dbReference type="Proteomes" id="UP001623591">
    <property type="component" value="Unassembled WGS sequence"/>
</dbReference>
<comment type="similarity">
    <text evidence="1">Belongs to the sigma-70 factor family. ECF subfamily.</text>
</comment>
<dbReference type="InterPro" id="IPR013325">
    <property type="entry name" value="RNA_pol_sigma_r2"/>
</dbReference>
<dbReference type="Pfam" id="PF08281">
    <property type="entry name" value="Sigma70_r4_2"/>
    <property type="match status" value="1"/>
</dbReference>
<feature type="domain" description="RNA polymerase sigma-70 region 2" evidence="6">
    <location>
        <begin position="10"/>
        <end position="76"/>
    </location>
</feature>
<gene>
    <name evidence="8" type="ORF">ACJDUG_15575</name>
</gene>
<dbReference type="Gene3D" id="1.10.10.10">
    <property type="entry name" value="Winged helix-like DNA-binding domain superfamily/Winged helix DNA-binding domain"/>
    <property type="match status" value="1"/>
</dbReference>
<keyword evidence="3" id="KW-0731">Sigma factor</keyword>